<sequence length="88" mass="9637">MGCCNSAEEQALAPQNLTSTVTVSNIPNEQIYENKFAPQAEGHDKVPLLNAVSTQNITFSDDTDSSSVDQDMIKNLLDQVKLSDDDDY</sequence>
<dbReference type="Proteomes" id="UP000001542">
    <property type="component" value="Unassembled WGS sequence"/>
</dbReference>
<dbReference type="VEuPathDB" id="TrichDB:TVAGG3_0309900"/>
<dbReference type="RefSeq" id="XP_001322253.1">
    <property type="nucleotide sequence ID" value="XM_001322218.1"/>
</dbReference>
<keyword evidence="2" id="KW-1185">Reference proteome</keyword>
<protein>
    <submittedName>
        <fullName evidence="1">Uncharacterized protein</fullName>
    </submittedName>
</protein>
<gene>
    <name evidence="1" type="ORF">TVAG_329170</name>
</gene>
<accession>A2EB85</accession>
<evidence type="ECO:0000313" key="1">
    <source>
        <dbReference type="EMBL" id="EAY10030.1"/>
    </source>
</evidence>
<reference evidence="1" key="1">
    <citation type="submission" date="2006-10" db="EMBL/GenBank/DDBJ databases">
        <authorList>
            <person name="Amadeo P."/>
            <person name="Zhao Q."/>
            <person name="Wortman J."/>
            <person name="Fraser-Liggett C."/>
            <person name="Carlton J."/>
        </authorList>
    </citation>
    <scope>NUCLEOTIDE SEQUENCE</scope>
    <source>
        <strain evidence="1">G3</strain>
    </source>
</reference>
<reference evidence="1" key="2">
    <citation type="journal article" date="2007" name="Science">
        <title>Draft genome sequence of the sexually transmitted pathogen Trichomonas vaginalis.</title>
        <authorList>
            <person name="Carlton J.M."/>
            <person name="Hirt R.P."/>
            <person name="Silva J.C."/>
            <person name="Delcher A.L."/>
            <person name="Schatz M."/>
            <person name="Zhao Q."/>
            <person name="Wortman J.R."/>
            <person name="Bidwell S.L."/>
            <person name="Alsmark U.C.M."/>
            <person name="Besteiro S."/>
            <person name="Sicheritz-Ponten T."/>
            <person name="Noel C.J."/>
            <person name="Dacks J.B."/>
            <person name="Foster P.G."/>
            <person name="Simillion C."/>
            <person name="Van de Peer Y."/>
            <person name="Miranda-Saavedra D."/>
            <person name="Barton G.J."/>
            <person name="Westrop G.D."/>
            <person name="Mueller S."/>
            <person name="Dessi D."/>
            <person name="Fiori P.L."/>
            <person name="Ren Q."/>
            <person name="Paulsen I."/>
            <person name="Zhang H."/>
            <person name="Bastida-Corcuera F.D."/>
            <person name="Simoes-Barbosa A."/>
            <person name="Brown M.T."/>
            <person name="Hayes R.D."/>
            <person name="Mukherjee M."/>
            <person name="Okumura C.Y."/>
            <person name="Schneider R."/>
            <person name="Smith A.J."/>
            <person name="Vanacova S."/>
            <person name="Villalvazo M."/>
            <person name="Haas B.J."/>
            <person name="Pertea M."/>
            <person name="Feldblyum T.V."/>
            <person name="Utterback T.R."/>
            <person name="Shu C.L."/>
            <person name="Osoegawa K."/>
            <person name="de Jong P.J."/>
            <person name="Hrdy I."/>
            <person name="Horvathova L."/>
            <person name="Zubacova Z."/>
            <person name="Dolezal P."/>
            <person name="Malik S.B."/>
            <person name="Logsdon J.M. Jr."/>
            <person name="Henze K."/>
            <person name="Gupta A."/>
            <person name="Wang C.C."/>
            <person name="Dunne R.L."/>
            <person name="Upcroft J.A."/>
            <person name="Upcroft P."/>
            <person name="White O."/>
            <person name="Salzberg S.L."/>
            <person name="Tang P."/>
            <person name="Chiu C.-H."/>
            <person name="Lee Y.-S."/>
            <person name="Embley T.M."/>
            <person name="Coombs G.H."/>
            <person name="Mottram J.C."/>
            <person name="Tachezy J."/>
            <person name="Fraser-Liggett C.M."/>
            <person name="Johnson P.J."/>
        </authorList>
    </citation>
    <scope>NUCLEOTIDE SEQUENCE [LARGE SCALE GENOMIC DNA]</scope>
    <source>
        <strain evidence="1">G3</strain>
    </source>
</reference>
<evidence type="ECO:0000313" key="2">
    <source>
        <dbReference type="Proteomes" id="UP000001542"/>
    </source>
</evidence>
<name>A2EB85_TRIV3</name>
<dbReference type="VEuPathDB" id="TrichDB:TVAG_329170"/>
<dbReference type="InParanoid" id="A2EB85"/>
<organism evidence="1 2">
    <name type="scientific">Trichomonas vaginalis (strain ATCC PRA-98 / G3)</name>
    <dbReference type="NCBI Taxonomy" id="412133"/>
    <lineage>
        <taxon>Eukaryota</taxon>
        <taxon>Metamonada</taxon>
        <taxon>Parabasalia</taxon>
        <taxon>Trichomonadida</taxon>
        <taxon>Trichomonadidae</taxon>
        <taxon>Trichomonas</taxon>
    </lineage>
</organism>
<dbReference type="EMBL" id="DS113345">
    <property type="protein sequence ID" value="EAY10030.1"/>
    <property type="molecule type" value="Genomic_DNA"/>
</dbReference>
<proteinExistence type="predicted"/>
<dbReference type="AlphaFoldDB" id="A2EB85"/>
<dbReference type="KEGG" id="tva:4767961"/>